<accession>A0ABT2CDW6</accession>
<dbReference type="Pfam" id="PF01740">
    <property type="entry name" value="STAS"/>
    <property type="match status" value="1"/>
</dbReference>
<dbReference type="InterPro" id="IPR036513">
    <property type="entry name" value="STAS_dom_sf"/>
</dbReference>
<comment type="caution">
    <text evidence="4">The sequence shown here is derived from an EMBL/GenBank/DDBJ whole genome shotgun (WGS) entry which is preliminary data.</text>
</comment>
<dbReference type="Gene3D" id="3.30.750.24">
    <property type="entry name" value="STAS domain"/>
    <property type="match status" value="1"/>
</dbReference>
<dbReference type="SUPFAM" id="SSF52091">
    <property type="entry name" value="SpoIIaa-like"/>
    <property type="match status" value="1"/>
</dbReference>
<dbReference type="Proteomes" id="UP001431313">
    <property type="component" value="Unassembled WGS sequence"/>
</dbReference>
<dbReference type="InterPro" id="IPR003658">
    <property type="entry name" value="Anti-sigma_ant"/>
</dbReference>
<feature type="domain" description="STAS" evidence="3">
    <location>
        <begin position="26"/>
        <end position="121"/>
    </location>
</feature>
<evidence type="ECO:0000256" key="2">
    <source>
        <dbReference type="RuleBase" id="RU003749"/>
    </source>
</evidence>
<organism evidence="4 5">
    <name type="scientific">Streptomyces pyxinae</name>
    <dbReference type="NCBI Taxonomy" id="2970734"/>
    <lineage>
        <taxon>Bacteria</taxon>
        <taxon>Bacillati</taxon>
        <taxon>Actinomycetota</taxon>
        <taxon>Actinomycetes</taxon>
        <taxon>Kitasatosporales</taxon>
        <taxon>Streptomycetaceae</taxon>
        <taxon>Streptomyces</taxon>
    </lineage>
</organism>
<dbReference type="NCBIfam" id="TIGR00377">
    <property type="entry name" value="ant_ant_sig"/>
    <property type="match status" value="1"/>
</dbReference>
<dbReference type="RefSeq" id="WP_258785468.1">
    <property type="nucleotide sequence ID" value="NZ_JANUGQ010000002.1"/>
</dbReference>
<dbReference type="PROSITE" id="PS50801">
    <property type="entry name" value="STAS"/>
    <property type="match status" value="1"/>
</dbReference>
<gene>
    <name evidence="4" type="ORF">NX801_04005</name>
</gene>
<comment type="similarity">
    <text evidence="1 2">Belongs to the anti-sigma-factor antagonist family.</text>
</comment>
<evidence type="ECO:0000259" key="3">
    <source>
        <dbReference type="PROSITE" id="PS50801"/>
    </source>
</evidence>
<dbReference type="EMBL" id="JANUGQ010000002">
    <property type="protein sequence ID" value="MCS0634834.1"/>
    <property type="molecule type" value="Genomic_DNA"/>
</dbReference>
<keyword evidence="5" id="KW-1185">Reference proteome</keyword>
<dbReference type="PANTHER" id="PTHR33495">
    <property type="entry name" value="ANTI-SIGMA FACTOR ANTAGONIST TM_1081-RELATED-RELATED"/>
    <property type="match status" value="1"/>
</dbReference>
<proteinExistence type="inferred from homology"/>
<dbReference type="InterPro" id="IPR002645">
    <property type="entry name" value="STAS_dom"/>
</dbReference>
<evidence type="ECO:0000256" key="1">
    <source>
        <dbReference type="ARBA" id="ARBA00009013"/>
    </source>
</evidence>
<evidence type="ECO:0000313" key="4">
    <source>
        <dbReference type="EMBL" id="MCS0634834.1"/>
    </source>
</evidence>
<dbReference type="PANTHER" id="PTHR33495:SF2">
    <property type="entry name" value="ANTI-SIGMA FACTOR ANTAGONIST TM_1081-RELATED"/>
    <property type="match status" value="1"/>
</dbReference>
<sequence>MAISEKVAYEPGAGAPVVLGCHRRGGAWVVELTGELDLDAVPQVRAAADRVIAAGGRRIVLDTRSVTFADSSSLNLLLQLNGETHLCLAAPSEPVRRLLDITGASAVLRTTASLGEALDALGL</sequence>
<protein>
    <recommendedName>
        <fullName evidence="2">Anti-sigma factor antagonist</fullName>
    </recommendedName>
</protein>
<dbReference type="PROSITE" id="PS51257">
    <property type="entry name" value="PROKAR_LIPOPROTEIN"/>
    <property type="match status" value="1"/>
</dbReference>
<reference evidence="4" key="1">
    <citation type="submission" date="2022-08" db="EMBL/GenBank/DDBJ databases">
        <authorList>
            <person name="Somphong A."/>
            <person name="Phongsopitanun W."/>
        </authorList>
    </citation>
    <scope>NUCLEOTIDE SEQUENCE</scope>
    <source>
        <strain evidence="4">LP05-1</strain>
    </source>
</reference>
<name>A0ABT2CDW6_9ACTN</name>
<evidence type="ECO:0000313" key="5">
    <source>
        <dbReference type="Proteomes" id="UP001431313"/>
    </source>
</evidence>
<dbReference type="CDD" id="cd07043">
    <property type="entry name" value="STAS_anti-anti-sigma_factors"/>
    <property type="match status" value="1"/>
</dbReference>